<reference evidence="2 3" key="1">
    <citation type="submission" date="2018-06" db="EMBL/GenBank/DDBJ databases">
        <title>A transcriptomic atlas of mushroom development highlights an independent origin of complex multicellularity.</title>
        <authorList>
            <consortium name="DOE Joint Genome Institute"/>
            <person name="Krizsan K."/>
            <person name="Almasi E."/>
            <person name="Merenyi Z."/>
            <person name="Sahu N."/>
            <person name="Viragh M."/>
            <person name="Koszo T."/>
            <person name="Mondo S."/>
            <person name="Kiss B."/>
            <person name="Balint B."/>
            <person name="Kues U."/>
            <person name="Barry K."/>
            <person name="Hegedus J.C."/>
            <person name="Henrissat B."/>
            <person name="Johnson J."/>
            <person name="Lipzen A."/>
            <person name="Ohm R."/>
            <person name="Nagy I."/>
            <person name="Pangilinan J."/>
            <person name="Yan J."/>
            <person name="Xiong Y."/>
            <person name="Grigoriev I.V."/>
            <person name="Hibbett D.S."/>
            <person name="Nagy L.G."/>
        </authorList>
    </citation>
    <scope>NUCLEOTIDE SEQUENCE [LARGE SCALE GENOMIC DNA]</scope>
    <source>
        <strain evidence="2 3">SZMC22713</strain>
    </source>
</reference>
<evidence type="ECO:0000313" key="3">
    <source>
        <dbReference type="Proteomes" id="UP000294933"/>
    </source>
</evidence>
<evidence type="ECO:0000256" key="1">
    <source>
        <dbReference type="SAM" id="MobiDB-lite"/>
    </source>
</evidence>
<feature type="region of interest" description="Disordered" evidence="1">
    <location>
        <begin position="1"/>
        <end position="26"/>
    </location>
</feature>
<dbReference type="VEuPathDB" id="FungiDB:BD410DRAFT_898523"/>
<name>A0A4Y7Q515_9AGAM</name>
<proteinExistence type="predicted"/>
<gene>
    <name evidence="2" type="ORF">BD410DRAFT_898523</name>
</gene>
<sequence length="204" mass="23148">MPQYIKASIPMPGKAENMNPNVPSPHNPSTMTLNGRLKIPKAYFAPKGRLYSDEDMVALKRARPLETLPPKFIPTKGSEVKPPVLHFGYPPGDAVLAYAKVHNLLKPIPTLEDDDGNLAAPEPDLAYTIRNVLETLCERHKLTSIKPSVQAILRTDFLSFYTNYTPCPPKEEAEKLAEELKVILNRTDSPMWYPDSHEWMWRRE</sequence>
<evidence type="ECO:0000313" key="2">
    <source>
        <dbReference type="EMBL" id="TDL22262.1"/>
    </source>
</evidence>
<organism evidence="2 3">
    <name type="scientific">Rickenella mellea</name>
    <dbReference type="NCBI Taxonomy" id="50990"/>
    <lineage>
        <taxon>Eukaryota</taxon>
        <taxon>Fungi</taxon>
        <taxon>Dikarya</taxon>
        <taxon>Basidiomycota</taxon>
        <taxon>Agaricomycotina</taxon>
        <taxon>Agaricomycetes</taxon>
        <taxon>Hymenochaetales</taxon>
        <taxon>Rickenellaceae</taxon>
        <taxon>Rickenella</taxon>
    </lineage>
</organism>
<dbReference type="Proteomes" id="UP000294933">
    <property type="component" value="Unassembled WGS sequence"/>
</dbReference>
<dbReference type="EMBL" id="ML170176">
    <property type="protein sequence ID" value="TDL22262.1"/>
    <property type="molecule type" value="Genomic_DNA"/>
</dbReference>
<accession>A0A4Y7Q515</accession>
<protein>
    <submittedName>
        <fullName evidence="2">Uncharacterized protein</fullName>
    </submittedName>
</protein>
<keyword evidence="3" id="KW-1185">Reference proteome</keyword>
<dbReference type="AlphaFoldDB" id="A0A4Y7Q515"/>